<keyword evidence="1" id="KW-0238">DNA-binding</keyword>
<dbReference type="Gene3D" id="2.40.50.140">
    <property type="entry name" value="Nucleic acid-binding proteins"/>
    <property type="match status" value="2"/>
</dbReference>
<dbReference type="EMBL" id="UINC01088383">
    <property type="protein sequence ID" value="SVC38550.1"/>
    <property type="molecule type" value="Genomic_DNA"/>
</dbReference>
<dbReference type="GO" id="GO:0003677">
    <property type="term" value="F:DNA binding"/>
    <property type="evidence" value="ECO:0007669"/>
    <property type="project" value="UniProtKB-KW"/>
</dbReference>
<dbReference type="InterPro" id="IPR035203">
    <property type="entry name" value="Cdc24_OB3"/>
</dbReference>
<feature type="domain" description="Cell division control protein 24 OB" evidence="2">
    <location>
        <begin position="69"/>
        <end position="261"/>
    </location>
</feature>
<evidence type="ECO:0000313" key="3">
    <source>
        <dbReference type="EMBL" id="SVC38550.1"/>
    </source>
</evidence>
<gene>
    <name evidence="3" type="ORF">METZ01_LOCUS291404</name>
</gene>
<sequence length="305" mass="33650">MIKIPIEDVIKKIVEQSGMSEKEVNEKIDAKMKAFDEIVSRDGAAFMVASENSVKVFEDPSTKVLQIKDVHPGMSGVELVAKVSRIFDARSFTRDGRDVPFISMIIKDETGDIRTTLWDKRSELISGNRLKVGDVIRIKNCSIRENSYTGKDLQMNSRSQIIINQDKLDVDIDAPVAAVETDLNNPTLGSPVTVFGTIVAVSEPRFYNACTECNRKVSESSECQTHGKVKTPRTTMILNFVLDDGKGNIRATCFGELGEKLIGEKADAMQDLIAAQGSENIGLNILGTMVKVSGIIKENKNYDRV</sequence>
<organism evidence="3">
    <name type="scientific">marine metagenome</name>
    <dbReference type="NCBI Taxonomy" id="408172"/>
    <lineage>
        <taxon>unclassified sequences</taxon>
        <taxon>metagenomes</taxon>
        <taxon>ecological metagenomes</taxon>
    </lineage>
</organism>
<evidence type="ECO:0000259" key="2">
    <source>
        <dbReference type="Pfam" id="PF17244"/>
    </source>
</evidence>
<protein>
    <recommendedName>
        <fullName evidence="2">Cell division control protein 24 OB domain-containing protein</fullName>
    </recommendedName>
</protein>
<reference evidence="3" key="1">
    <citation type="submission" date="2018-05" db="EMBL/GenBank/DDBJ databases">
        <authorList>
            <person name="Lanie J.A."/>
            <person name="Ng W.-L."/>
            <person name="Kazmierczak K.M."/>
            <person name="Andrzejewski T.M."/>
            <person name="Davidsen T.M."/>
            <person name="Wayne K.J."/>
            <person name="Tettelin H."/>
            <person name="Glass J.I."/>
            <person name="Rusch D."/>
            <person name="Podicherti R."/>
            <person name="Tsui H.-C.T."/>
            <person name="Winkler M.E."/>
        </authorList>
    </citation>
    <scope>NUCLEOTIDE SEQUENCE</scope>
</reference>
<dbReference type="InterPro" id="IPR051231">
    <property type="entry name" value="SOSS-B"/>
</dbReference>
<proteinExistence type="predicted"/>
<feature type="non-terminal residue" evidence="3">
    <location>
        <position position="305"/>
    </location>
</feature>
<accession>A0A382LPK0</accession>
<dbReference type="GO" id="GO:0010212">
    <property type="term" value="P:response to ionizing radiation"/>
    <property type="evidence" value="ECO:0007669"/>
    <property type="project" value="TreeGrafter"/>
</dbReference>
<dbReference type="GO" id="GO:0000724">
    <property type="term" value="P:double-strand break repair via homologous recombination"/>
    <property type="evidence" value="ECO:0007669"/>
    <property type="project" value="TreeGrafter"/>
</dbReference>
<dbReference type="CDD" id="cd04491">
    <property type="entry name" value="SoSSB_OBF"/>
    <property type="match status" value="1"/>
</dbReference>
<dbReference type="Pfam" id="PF17244">
    <property type="entry name" value="CDC24_OB3"/>
    <property type="match status" value="1"/>
</dbReference>
<dbReference type="PANTHER" id="PTHR13356">
    <property type="entry name" value="OB FOLD NUCLEIC ACID BINDING PROTEIN-RELATED"/>
    <property type="match status" value="1"/>
</dbReference>
<dbReference type="InterPro" id="IPR012340">
    <property type="entry name" value="NA-bd_OB-fold"/>
</dbReference>
<dbReference type="SUPFAM" id="SSF50249">
    <property type="entry name" value="Nucleic acid-binding proteins"/>
    <property type="match status" value="2"/>
</dbReference>
<dbReference type="AlphaFoldDB" id="A0A382LPK0"/>
<evidence type="ECO:0000256" key="1">
    <source>
        <dbReference type="ARBA" id="ARBA00023125"/>
    </source>
</evidence>
<dbReference type="PANTHER" id="PTHR13356:SF0">
    <property type="entry name" value="SOSS COMPLEX SUBUNIT B HOMOLOG"/>
    <property type="match status" value="1"/>
</dbReference>
<name>A0A382LPK0_9ZZZZ</name>